<feature type="DNA-binding region" description="H-T-H motif" evidence="2">
    <location>
        <begin position="34"/>
        <end position="53"/>
    </location>
</feature>
<reference evidence="4" key="2">
    <citation type="submission" date="2021-04" db="EMBL/GenBank/DDBJ databases">
        <authorList>
            <person name="Gilroy R."/>
        </authorList>
    </citation>
    <scope>NUCLEOTIDE SEQUENCE</scope>
    <source>
        <strain evidence="4">CHK185-1770</strain>
    </source>
</reference>
<dbReference type="Pfam" id="PF14278">
    <property type="entry name" value="TetR_C_8"/>
    <property type="match status" value="1"/>
</dbReference>
<dbReference type="Gene3D" id="1.10.357.10">
    <property type="entry name" value="Tetracycline Repressor, domain 2"/>
    <property type="match status" value="1"/>
</dbReference>
<sequence>MNTLHKDRRTRLTKSLIRRAFTDLLAEKPLQRITVREVCQRAGVNRSTFYAHYTDLYDLLTRIEEEMLEDFQQALAPLLDPQLEEFPTPLQITTEIYRCLKENADVCTVTLGENGDKDFALRLLSLGREICLKAYAKHFPEATTRQLEYFYAFASGGHMELLRKWVEEGMATSAEEMAQLAENIMTYGIGFLQQEPL</sequence>
<dbReference type="Pfam" id="PF00440">
    <property type="entry name" value="TetR_N"/>
    <property type="match status" value="1"/>
</dbReference>
<dbReference type="InterPro" id="IPR009057">
    <property type="entry name" value="Homeodomain-like_sf"/>
</dbReference>
<organism evidence="4 5">
    <name type="scientific">Candidatus Acutalibacter pullicola</name>
    <dbReference type="NCBI Taxonomy" id="2838417"/>
    <lineage>
        <taxon>Bacteria</taxon>
        <taxon>Bacillati</taxon>
        <taxon>Bacillota</taxon>
        <taxon>Clostridia</taxon>
        <taxon>Eubacteriales</taxon>
        <taxon>Acutalibacteraceae</taxon>
        <taxon>Acutalibacter</taxon>
    </lineage>
</organism>
<dbReference type="InterPro" id="IPR001647">
    <property type="entry name" value="HTH_TetR"/>
</dbReference>
<dbReference type="Proteomes" id="UP000826793">
    <property type="component" value="Unassembled WGS sequence"/>
</dbReference>
<gene>
    <name evidence="4" type="ORF">H9710_04770</name>
</gene>
<dbReference type="GO" id="GO:0003677">
    <property type="term" value="F:DNA binding"/>
    <property type="evidence" value="ECO:0007669"/>
    <property type="project" value="UniProtKB-UniRule"/>
</dbReference>
<dbReference type="PANTHER" id="PTHR43479">
    <property type="entry name" value="ACREF/ENVCD OPERON REPRESSOR-RELATED"/>
    <property type="match status" value="1"/>
</dbReference>
<dbReference type="InterPro" id="IPR039532">
    <property type="entry name" value="TetR_C_Firmicutes"/>
</dbReference>
<comment type="caution">
    <text evidence="4">The sequence shown here is derived from an EMBL/GenBank/DDBJ whole genome shotgun (WGS) entry which is preliminary data.</text>
</comment>
<keyword evidence="1 2" id="KW-0238">DNA-binding</keyword>
<dbReference type="PANTHER" id="PTHR43479:SF7">
    <property type="entry name" value="TETR-FAMILY TRANSCRIPTIONAL REGULATOR"/>
    <property type="match status" value="1"/>
</dbReference>
<dbReference type="SUPFAM" id="SSF46689">
    <property type="entry name" value="Homeodomain-like"/>
    <property type="match status" value="1"/>
</dbReference>
<proteinExistence type="predicted"/>
<evidence type="ECO:0000256" key="2">
    <source>
        <dbReference type="PROSITE-ProRule" id="PRU00335"/>
    </source>
</evidence>
<evidence type="ECO:0000256" key="1">
    <source>
        <dbReference type="ARBA" id="ARBA00023125"/>
    </source>
</evidence>
<dbReference type="AlphaFoldDB" id="A0A9D2SFJ3"/>
<feature type="domain" description="HTH tetR-type" evidence="3">
    <location>
        <begin position="11"/>
        <end position="71"/>
    </location>
</feature>
<name>A0A9D2SFJ3_9FIRM</name>
<accession>A0A9D2SFJ3</accession>
<dbReference type="EMBL" id="DWXG01000038">
    <property type="protein sequence ID" value="HJB97876.1"/>
    <property type="molecule type" value="Genomic_DNA"/>
</dbReference>
<protein>
    <submittedName>
        <fullName evidence="4">TetR/AcrR family transcriptional regulator</fullName>
    </submittedName>
</protein>
<evidence type="ECO:0000259" key="3">
    <source>
        <dbReference type="PROSITE" id="PS50977"/>
    </source>
</evidence>
<dbReference type="PROSITE" id="PS50977">
    <property type="entry name" value="HTH_TETR_2"/>
    <property type="match status" value="1"/>
</dbReference>
<evidence type="ECO:0000313" key="5">
    <source>
        <dbReference type="Proteomes" id="UP000826793"/>
    </source>
</evidence>
<reference evidence="4" key="1">
    <citation type="journal article" date="2021" name="PeerJ">
        <title>Extensive microbial diversity within the chicken gut microbiome revealed by metagenomics and culture.</title>
        <authorList>
            <person name="Gilroy R."/>
            <person name="Ravi A."/>
            <person name="Getino M."/>
            <person name="Pursley I."/>
            <person name="Horton D.L."/>
            <person name="Alikhan N.F."/>
            <person name="Baker D."/>
            <person name="Gharbi K."/>
            <person name="Hall N."/>
            <person name="Watson M."/>
            <person name="Adriaenssens E.M."/>
            <person name="Foster-Nyarko E."/>
            <person name="Jarju S."/>
            <person name="Secka A."/>
            <person name="Antonio M."/>
            <person name="Oren A."/>
            <person name="Chaudhuri R.R."/>
            <person name="La Ragione R."/>
            <person name="Hildebrand F."/>
            <person name="Pallen M.J."/>
        </authorList>
    </citation>
    <scope>NUCLEOTIDE SEQUENCE</scope>
    <source>
        <strain evidence="4">CHK185-1770</strain>
    </source>
</reference>
<dbReference type="InterPro" id="IPR050624">
    <property type="entry name" value="HTH-type_Tx_Regulator"/>
</dbReference>
<evidence type="ECO:0000313" key="4">
    <source>
        <dbReference type="EMBL" id="HJB97876.1"/>
    </source>
</evidence>